<feature type="region of interest" description="Disordered" evidence="1">
    <location>
        <begin position="804"/>
        <end position="847"/>
    </location>
</feature>
<evidence type="ECO:0000313" key="4">
    <source>
        <dbReference type="Proteomes" id="UP001207276"/>
    </source>
</evidence>
<evidence type="ECO:0000256" key="2">
    <source>
        <dbReference type="SAM" id="Phobius"/>
    </source>
</evidence>
<feature type="compositionally biased region" description="Gly residues" evidence="1">
    <location>
        <begin position="809"/>
        <end position="824"/>
    </location>
</feature>
<comment type="caution">
    <text evidence="3">The sequence shown here is derived from an EMBL/GenBank/DDBJ whole genome shotgun (WGS) entry which is preliminary data.</text>
</comment>
<dbReference type="RefSeq" id="WP_214519788.1">
    <property type="nucleotide sequence ID" value="NZ_CP104934.1"/>
</dbReference>
<reference evidence="3 4" key="1">
    <citation type="submission" date="2022-11" db="EMBL/GenBank/DDBJ databases">
        <title>Taxonomy of Curtobacterium flaccumfaciens.</title>
        <authorList>
            <person name="Osdaghi E."/>
            <person name="Taghavi S.M."/>
            <person name="Hamidizade M."/>
            <person name="Abachi H."/>
            <person name="Fazliarab A."/>
            <person name="Baeyen S."/>
            <person name="Portier P."/>
            <person name="Van Vaerenbergh J."/>
            <person name="Jacques M.-A."/>
        </authorList>
    </citation>
    <scope>NUCLEOTIDE SEQUENCE [LARGE SCALE GENOMIC DNA]</scope>
    <source>
        <strain evidence="3 4">LMG 3715</strain>
    </source>
</reference>
<organism evidence="3 4">
    <name type="scientific">Curtobacterium poinsettiae</name>
    <dbReference type="NCBI Taxonomy" id="159612"/>
    <lineage>
        <taxon>Bacteria</taxon>
        <taxon>Bacillati</taxon>
        <taxon>Actinomycetota</taxon>
        <taxon>Actinomycetes</taxon>
        <taxon>Micrococcales</taxon>
        <taxon>Microbacteriaceae</taxon>
        <taxon>Curtobacterium</taxon>
    </lineage>
</organism>
<protein>
    <submittedName>
        <fullName evidence="3">Uncharacterized protein</fullName>
    </submittedName>
</protein>
<feature type="transmembrane region" description="Helical" evidence="2">
    <location>
        <begin position="862"/>
        <end position="882"/>
    </location>
</feature>
<proteinExistence type="predicted"/>
<feature type="region of interest" description="Disordered" evidence="1">
    <location>
        <begin position="652"/>
        <end position="682"/>
    </location>
</feature>
<evidence type="ECO:0000256" key="1">
    <source>
        <dbReference type="SAM" id="MobiDB-lite"/>
    </source>
</evidence>
<feature type="region of interest" description="Disordered" evidence="1">
    <location>
        <begin position="615"/>
        <end position="634"/>
    </location>
</feature>
<dbReference type="Proteomes" id="UP001207276">
    <property type="component" value="Unassembled WGS sequence"/>
</dbReference>
<evidence type="ECO:0000313" key="3">
    <source>
        <dbReference type="EMBL" id="MCX2849895.1"/>
    </source>
</evidence>
<keyword evidence="2" id="KW-0812">Transmembrane</keyword>
<name>A0ABT3S4Z8_9MICO</name>
<keyword evidence="2" id="KW-1133">Transmembrane helix</keyword>
<feature type="compositionally biased region" description="Low complexity" evidence="1">
    <location>
        <begin position="655"/>
        <end position="665"/>
    </location>
</feature>
<sequence>MTDRPRTSSVIALAASALLGIGLVAPMLALPASADTAADGATLAAASGVELTDIDGGTLTAPTPAVRWDSGDPTVARVDTTQDVLKLNTTRTSGLRSEAGPDGATSTIASGEFTLRDRPPVVFTGLRAACTPGGTPAVSFDRLTIDGDDVTTEATATPGWSRDLPESRYGATKVVVGSTTTAADGTTTTVALRIDAEAGASEIWRVRAGSVSCAAGDRWPAPTPTPTPTPTPAPTPDPAPQPTPAHGDALATRSVSGVQVTAPDGTVLIDGQPTVTGVAKRTADRVDAADGSPSTARGVTVSTAADGTSDVHLDSFEQIPDRASDPVAEYRWPALRVYGLDAHLTPEGTMTVDFANESNAVFVNGVWINTATDLYTGVDADGKERVSVAFGERTVHADGSTTLTALHYRDLTGAHPDVRLGAVTIPARASSPTDARVTAAFGVGVRGTDGTALVAPQPRITSAGEHRSAARIDATAGYPARATDVTAAIGDDGDTATISVGHFEQIPDEATDPVAAYRWPALRVNGLHAEVTAAGTMTVSFDDESNAVFVNGVWINTATDLYTGLAPDGTERVRVHIGERTENPDGTVTLTALRYEDLTGTHPDVLLGQVTLAAAQPAPDPTPGEGGTTPTPEPHDPAIARWHAFALRASGPSDVPAQPVAAPAADGTTVTERADEAGDGATGQLRVDGVTVRSASDRGEVRLERVVLYPGTSIAGELRDVRVRVTHGGATVTTAGGQIAGTTIPAGTIRANTRIALPGGLGKVVLNEQRTRGRDRTVTALHLSDPAGLAADVSAAVVTTAKVDPPANGGNGGQGGGSAAGGPGNEAAPGALTPDGTSPAGTSGTNGIGTGSGDLAFTGASLLPGLIAAVLLFGAGTAMVALRRRRRVR</sequence>
<keyword evidence="2" id="KW-0472">Membrane</keyword>
<dbReference type="EMBL" id="JAPJDE010000005">
    <property type="protein sequence ID" value="MCX2849895.1"/>
    <property type="molecule type" value="Genomic_DNA"/>
</dbReference>
<feature type="region of interest" description="Disordered" evidence="1">
    <location>
        <begin position="214"/>
        <end position="249"/>
    </location>
</feature>
<accession>A0ABT3S4Z8</accession>
<keyword evidence="4" id="KW-1185">Reference proteome</keyword>
<gene>
    <name evidence="3" type="ORF">ORG12_14540</name>
</gene>
<feature type="compositionally biased region" description="Pro residues" evidence="1">
    <location>
        <begin position="221"/>
        <end position="243"/>
    </location>
</feature>